<keyword evidence="4" id="KW-1185">Reference proteome</keyword>
<keyword evidence="1" id="KW-0175">Coiled coil</keyword>
<protein>
    <submittedName>
        <fullName evidence="3">M-phase phosphoprotein 6</fullName>
    </submittedName>
</protein>
<evidence type="ECO:0000256" key="1">
    <source>
        <dbReference type="SAM" id="Coils"/>
    </source>
</evidence>
<feature type="compositionally biased region" description="Basic residues" evidence="2">
    <location>
        <begin position="148"/>
        <end position="157"/>
    </location>
</feature>
<dbReference type="PANTHER" id="PTHR13582:SF0">
    <property type="entry name" value="M-PHASE PHOSPHOPROTEIN 6"/>
    <property type="match status" value="1"/>
</dbReference>
<dbReference type="Proteomes" id="UP000078542">
    <property type="component" value="Unassembled WGS sequence"/>
</dbReference>
<dbReference type="GO" id="GO:0000460">
    <property type="term" value="P:maturation of 5.8S rRNA"/>
    <property type="evidence" value="ECO:0007669"/>
    <property type="project" value="TreeGrafter"/>
</dbReference>
<evidence type="ECO:0000256" key="2">
    <source>
        <dbReference type="SAM" id="MobiDB-lite"/>
    </source>
</evidence>
<evidence type="ECO:0000313" key="3">
    <source>
        <dbReference type="EMBL" id="KYN03819.1"/>
    </source>
</evidence>
<dbReference type="PANTHER" id="PTHR13582">
    <property type="entry name" value="M-PHASE PHOSPHOPROTEIN 6"/>
    <property type="match status" value="1"/>
</dbReference>
<dbReference type="AlphaFoldDB" id="A0A195CUK0"/>
<organism evidence="3 4">
    <name type="scientific">Cyphomyrmex costatus</name>
    <dbReference type="NCBI Taxonomy" id="456900"/>
    <lineage>
        <taxon>Eukaryota</taxon>
        <taxon>Metazoa</taxon>
        <taxon>Ecdysozoa</taxon>
        <taxon>Arthropoda</taxon>
        <taxon>Hexapoda</taxon>
        <taxon>Insecta</taxon>
        <taxon>Pterygota</taxon>
        <taxon>Neoptera</taxon>
        <taxon>Endopterygota</taxon>
        <taxon>Hymenoptera</taxon>
        <taxon>Apocrita</taxon>
        <taxon>Aculeata</taxon>
        <taxon>Formicoidea</taxon>
        <taxon>Formicidae</taxon>
        <taxon>Myrmicinae</taxon>
        <taxon>Cyphomyrmex</taxon>
    </lineage>
</organism>
<gene>
    <name evidence="3" type="ORF">ALC62_05332</name>
</gene>
<name>A0A195CUK0_9HYME</name>
<proteinExistence type="predicted"/>
<dbReference type="STRING" id="456900.A0A195CUK0"/>
<accession>A0A195CUK0</accession>
<dbReference type="InterPro" id="IPR019324">
    <property type="entry name" value="MPP6"/>
</dbReference>
<reference evidence="3 4" key="1">
    <citation type="submission" date="2016-03" db="EMBL/GenBank/DDBJ databases">
        <title>Cyphomyrmex costatus WGS genome.</title>
        <authorList>
            <person name="Nygaard S."/>
            <person name="Hu H."/>
            <person name="Boomsma J."/>
            <person name="Zhang G."/>
        </authorList>
    </citation>
    <scope>NUCLEOTIDE SEQUENCE [LARGE SCALE GENOMIC DNA]</scope>
    <source>
        <strain evidence="3">MS0001</strain>
        <tissue evidence="3">Whole body</tissue>
    </source>
</reference>
<sequence>MRTLFTVKHRLNNTANDSERKKFMKRTKDKVEKEQFQEEGEEYFGSELTSRMKKASGTFLLEPSYIFCEQLGDGRLSFRGMNPNIEKIMEAKENAKRANEDLKQETDISDEQMAVQWTKMRAKFDTVKNRHRKSQHIKTNDEDEPLTKKPKFLKPTE</sequence>
<dbReference type="EMBL" id="KQ977304">
    <property type="protein sequence ID" value="KYN03819.1"/>
    <property type="molecule type" value="Genomic_DNA"/>
</dbReference>
<dbReference type="Pfam" id="PF10175">
    <property type="entry name" value="MPP6"/>
    <property type="match status" value="1"/>
</dbReference>
<feature type="region of interest" description="Disordered" evidence="2">
    <location>
        <begin position="126"/>
        <end position="157"/>
    </location>
</feature>
<feature type="coiled-coil region" evidence="1">
    <location>
        <begin position="85"/>
        <end position="112"/>
    </location>
</feature>
<evidence type="ECO:0000313" key="4">
    <source>
        <dbReference type="Proteomes" id="UP000078542"/>
    </source>
</evidence>